<comment type="caution">
    <text evidence="2">The sequence shown here is derived from an EMBL/GenBank/DDBJ whole genome shotgun (WGS) entry which is preliminary data.</text>
</comment>
<name>A0ABT3T4V9_9GAMM</name>
<evidence type="ECO:0000313" key="3">
    <source>
        <dbReference type="Proteomes" id="UP001143304"/>
    </source>
</evidence>
<dbReference type="PANTHER" id="PTHR12922:SF7">
    <property type="entry name" value="UBIQUINONE BIOSYNTHESIS PROTEIN COQ4 HOMOLOG, MITOCHONDRIAL"/>
    <property type="match status" value="1"/>
</dbReference>
<accession>A0ABT3T4V9</accession>
<dbReference type="Proteomes" id="UP001143304">
    <property type="component" value="Unassembled WGS sequence"/>
</dbReference>
<dbReference type="PANTHER" id="PTHR12922">
    <property type="entry name" value="UBIQUINONE BIOSYNTHESIS PROTEIN"/>
    <property type="match status" value="1"/>
</dbReference>
<protein>
    <submittedName>
        <fullName evidence="2">Ubiquinone biosynthesis protein</fullName>
    </submittedName>
</protein>
<dbReference type="InterPro" id="IPR007715">
    <property type="entry name" value="Coq4"/>
</dbReference>
<gene>
    <name evidence="2" type="ORF">EYC82_05715</name>
</gene>
<dbReference type="RefSeq" id="WP_279248585.1">
    <property type="nucleotide sequence ID" value="NZ_SHNO01000001.1"/>
</dbReference>
<reference evidence="2" key="1">
    <citation type="submission" date="2019-02" db="EMBL/GenBank/DDBJ databases">
        <authorList>
            <person name="Li S.-H."/>
        </authorList>
    </citation>
    <scope>NUCLEOTIDE SEQUENCE</scope>
    <source>
        <strain evidence="2">IMCC11814</strain>
    </source>
</reference>
<dbReference type="Pfam" id="PF05019">
    <property type="entry name" value="Coq4"/>
    <property type="match status" value="2"/>
</dbReference>
<feature type="region of interest" description="Disordered" evidence="1">
    <location>
        <begin position="226"/>
        <end position="245"/>
    </location>
</feature>
<sequence>MNKKDPFNNPIRPLVALRALRKLIADPDKTEEVFVIISALSGNSRNRAFERFRSTPTGKKILQEERDILTVLRDRDRLERMPPASLGKTYSEFMSSEKISADGLVGASESGSRPQDPGEVDRLRFGVRVRDMHDLWHVATGYNRDLVGEACLLAFTYAQLRDRGIGLIVAMAWLRGGRFPGARKMIRQGYRRGAKAAWLPGVDWEALLSRPLLEVRAELGLGDPPSYEEMRSNEGKTALASRQAA</sequence>
<evidence type="ECO:0000256" key="1">
    <source>
        <dbReference type="SAM" id="MobiDB-lite"/>
    </source>
</evidence>
<proteinExistence type="predicted"/>
<keyword evidence="3" id="KW-1185">Reference proteome</keyword>
<evidence type="ECO:0000313" key="2">
    <source>
        <dbReference type="EMBL" id="MCX2976846.1"/>
    </source>
</evidence>
<keyword evidence="2" id="KW-0830">Ubiquinone</keyword>
<organism evidence="2 3">
    <name type="scientific">Candidatus Marimicrobium litorale</name>
    <dbReference type="NCBI Taxonomy" id="2518991"/>
    <lineage>
        <taxon>Bacteria</taxon>
        <taxon>Pseudomonadati</taxon>
        <taxon>Pseudomonadota</taxon>
        <taxon>Gammaproteobacteria</taxon>
        <taxon>Cellvibrionales</taxon>
        <taxon>Halieaceae</taxon>
        <taxon>Marimicrobium</taxon>
    </lineage>
</organism>
<dbReference type="EMBL" id="SHNO01000001">
    <property type="protein sequence ID" value="MCX2976846.1"/>
    <property type="molecule type" value="Genomic_DNA"/>
</dbReference>